<sequence>MATLARLAPVLAATGVVLAARGADPVVARVAVEAVRVAAALGSTESDVREWAPIPVDVGA</sequence>
<feature type="chain" id="PRO_5013233706" evidence="1">
    <location>
        <begin position="20"/>
        <end position="60"/>
    </location>
</feature>
<keyword evidence="3" id="KW-1185">Reference proteome</keyword>
<reference evidence="2 3" key="1">
    <citation type="submission" date="2017-06" db="EMBL/GenBank/DDBJ databases">
        <authorList>
            <person name="Kim H.J."/>
            <person name="Triplett B.A."/>
        </authorList>
    </citation>
    <scope>NUCLEOTIDE SEQUENCE [LARGE SCALE GENOMIC DNA]</scope>
    <source>
        <strain evidence="2 3">B29T1</strain>
    </source>
</reference>
<dbReference type="Proteomes" id="UP000197065">
    <property type="component" value="Unassembled WGS sequence"/>
</dbReference>
<feature type="signal peptide" evidence="1">
    <location>
        <begin position="1"/>
        <end position="19"/>
    </location>
</feature>
<name>A0A212RCU1_9PROT</name>
<dbReference type="AlphaFoldDB" id="A0A212RCU1"/>
<organism evidence="2 3">
    <name type="scientific">Arboricoccus pini</name>
    <dbReference type="NCBI Taxonomy" id="1963835"/>
    <lineage>
        <taxon>Bacteria</taxon>
        <taxon>Pseudomonadati</taxon>
        <taxon>Pseudomonadota</taxon>
        <taxon>Alphaproteobacteria</taxon>
        <taxon>Geminicoccales</taxon>
        <taxon>Geminicoccaceae</taxon>
        <taxon>Arboricoccus</taxon>
    </lineage>
</organism>
<accession>A0A212RCU1</accession>
<evidence type="ECO:0000256" key="1">
    <source>
        <dbReference type="SAM" id="SignalP"/>
    </source>
</evidence>
<evidence type="ECO:0000313" key="2">
    <source>
        <dbReference type="EMBL" id="SNB70066.1"/>
    </source>
</evidence>
<proteinExistence type="predicted"/>
<keyword evidence="1" id="KW-0732">Signal</keyword>
<evidence type="ECO:0000313" key="3">
    <source>
        <dbReference type="Proteomes" id="UP000197065"/>
    </source>
</evidence>
<protein>
    <submittedName>
        <fullName evidence="2">Uncharacterized protein</fullName>
    </submittedName>
</protein>
<dbReference type="EMBL" id="FYEH01000007">
    <property type="protein sequence ID" value="SNB70066.1"/>
    <property type="molecule type" value="Genomic_DNA"/>
</dbReference>
<gene>
    <name evidence="2" type="ORF">SAMN07250955_107105</name>
</gene>